<dbReference type="Proteomes" id="UP001629462">
    <property type="component" value="Unassembled WGS sequence"/>
</dbReference>
<evidence type="ECO:0000313" key="1">
    <source>
        <dbReference type="EMBL" id="MFM0515945.1"/>
    </source>
</evidence>
<keyword evidence="2" id="KW-1185">Reference proteome</keyword>
<gene>
    <name evidence="1" type="ORF">PQR08_00830</name>
</gene>
<sequence length="112" mass="11986">MDMLVRKHPMPEIADFVSKLRDAFGDATIDEAVARGKAGEPTFFAQQAGRTVGMKPVDDFNRWAVDGSVRDRHYCKSCDGSCVGTGVRCSSADDGAGAIRLNLAASSATVFR</sequence>
<evidence type="ECO:0000313" key="2">
    <source>
        <dbReference type="Proteomes" id="UP001629462"/>
    </source>
</evidence>
<comment type="caution">
    <text evidence="1">The sequence shown here is derived from an EMBL/GenBank/DDBJ whole genome shotgun (WGS) entry which is preliminary data.</text>
</comment>
<dbReference type="EMBL" id="JAQQDB010000001">
    <property type="protein sequence ID" value="MFM0515945.1"/>
    <property type="molecule type" value="Genomic_DNA"/>
</dbReference>
<name>A0ABW9CD48_9BURK</name>
<proteinExistence type="predicted"/>
<reference evidence="1 2" key="1">
    <citation type="journal article" date="2024" name="Chem. Sci.">
        <title>Discovery of megapolipeptins by genome mining of a Burkholderiales bacteria collection.</title>
        <authorList>
            <person name="Paulo B.S."/>
            <person name="Recchia M.J.J."/>
            <person name="Lee S."/>
            <person name="Fergusson C.H."/>
            <person name="Romanowski S.B."/>
            <person name="Hernandez A."/>
            <person name="Krull N."/>
            <person name="Liu D.Y."/>
            <person name="Cavanagh H."/>
            <person name="Bos A."/>
            <person name="Gray C.A."/>
            <person name="Murphy B.T."/>
            <person name="Linington R.G."/>
            <person name="Eustaquio A.S."/>
        </authorList>
    </citation>
    <scope>NUCLEOTIDE SEQUENCE [LARGE SCALE GENOMIC DNA]</scope>
    <source>
        <strain evidence="1 2">RL17-374-BIF-D</strain>
    </source>
</reference>
<organism evidence="1 2">
    <name type="scientific">Caballeronia jiangsuensis</name>
    <dbReference type="NCBI Taxonomy" id="1458357"/>
    <lineage>
        <taxon>Bacteria</taxon>
        <taxon>Pseudomonadati</taxon>
        <taxon>Pseudomonadota</taxon>
        <taxon>Betaproteobacteria</taxon>
        <taxon>Burkholderiales</taxon>
        <taxon>Burkholderiaceae</taxon>
        <taxon>Caballeronia</taxon>
    </lineage>
</organism>
<protein>
    <submittedName>
        <fullName evidence="1">Uncharacterized protein</fullName>
    </submittedName>
</protein>
<accession>A0ABW9CD48</accession>